<keyword evidence="11" id="KW-0966">Cell projection</keyword>
<keyword evidence="5 7" id="KW-0964">Secreted</keyword>
<evidence type="ECO:0000259" key="9">
    <source>
        <dbReference type="Pfam" id="PF06429"/>
    </source>
</evidence>
<evidence type="ECO:0000256" key="5">
    <source>
        <dbReference type="ARBA" id="ARBA00022525"/>
    </source>
</evidence>
<feature type="domain" description="Flagellar hook-associated protein FlgK helical" evidence="10">
    <location>
        <begin position="96"/>
        <end position="317"/>
    </location>
</feature>
<evidence type="ECO:0000313" key="11">
    <source>
        <dbReference type="EMBL" id="MEJ5977510.1"/>
    </source>
</evidence>
<dbReference type="Pfam" id="PF00460">
    <property type="entry name" value="Flg_bb_rod"/>
    <property type="match status" value="1"/>
</dbReference>
<evidence type="ECO:0000256" key="1">
    <source>
        <dbReference type="ARBA" id="ARBA00004117"/>
    </source>
</evidence>
<evidence type="ECO:0000256" key="4">
    <source>
        <dbReference type="ARBA" id="ARBA00016244"/>
    </source>
</evidence>
<comment type="subcellular location">
    <subcellularLocation>
        <location evidence="1">Bacterial flagellum basal body</location>
    </subcellularLocation>
    <subcellularLocation>
        <location evidence="2 7">Secreted</location>
    </subcellularLocation>
</comment>
<dbReference type="Proteomes" id="UP001361239">
    <property type="component" value="Unassembled WGS sequence"/>
</dbReference>
<evidence type="ECO:0000256" key="3">
    <source>
        <dbReference type="ARBA" id="ARBA00009677"/>
    </source>
</evidence>
<feature type="domain" description="Flagellar basal-body/hook protein C-terminal" evidence="9">
    <location>
        <begin position="412"/>
        <end position="448"/>
    </location>
</feature>
<evidence type="ECO:0000259" key="8">
    <source>
        <dbReference type="Pfam" id="PF00460"/>
    </source>
</evidence>
<dbReference type="Pfam" id="PF22638">
    <property type="entry name" value="FlgK_D1"/>
    <property type="match status" value="1"/>
</dbReference>
<keyword evidence="11" id="KW-0282">Flagellum</keyword>
<organism evidence="11 12">
    <name type="scientific">Novosphingobium anseongense</name>
    <dbReference type="NCBI Taxonomy" id="3133436"/>
    <lineage>
        <taxon>Bacteria</taxon>
        <taxon>Pseudomonadati</taxon>
        <taxon>Pseudomonadota</taxon>
        <taxon>Alphaproteobacteria</taxon>
        <taxon>Sphingomonadales</taxon>
        <taxon>Sphingomonadaceae</taxon>
        <taxon>Novosphingobium</taxon>
    </lineage>
</organism>
<dbReference type="InterPro" id="IPR002371">
    <property type="entry name" value="FlgK"/>
</dbReference>
<keyword evidence="12" id="KW-1185">Reference proteome</keyword>
<evidence type="ECO:0000256" key="2">
    <source>
        <dbReference type="ARBA" id="ARBA00004613"/>
    </source>
</evidence>
<keyword evidence="6 7" id="KW-0975">Bacterial flagellum</keyword>
<gene>
    <name evidence="7 11" type="primary">flgK</name>
    <name evidence="11" type="ORF">WG901_12745</name>
</gene>
<dbReference type="EMBL" id="JBBHJZ010000002">
    <property type="protein sequence ID" value="MEJ5977510.1"/>
    <property type="molecule type" value="Genomic_DNA"/>
</dbReference>
<dbReference type="PANTHER" id="PTHR30033">
    <property type="entry name" value="FLAGELLAR HOOK-ASSOCIATED PROTEIN 1"/>
    <property type="match status" value="1"/>
</dbReference>
<sequence>MASDLLSIGKSGAMAARAALDVTAQNITNASTDGYIRRSVIQAEVSSAGGTGRAADISLSGVRIERLVRNADMFRQAEVRRTGSDSARANAEVSGLENIEDALEQSGVYNAVVGFESSLQQLASDATDPALRASVVESARTMTRTMNIAAQSLDQAGQGLQFEATDGVNQINILSAELARVNLRLTRAADASSDQTTLLDQRDHLLEEMSKYVDVATTFNADDTVSVKVGGVDLVSNGTAKTFSMDVSATDGTISFKIDGAAVTPTSGGLVGKQQALDKLKEVRTGLDTIASTLAAKVNDIQDDGEDLNGDQGTAMFTYSSGTAITAANIKLAFEDGAKIATAPLTPLVSNAGSRDQSNLAALMSGISSVDPAGKTDKLIFTISSAVQGRKVTRDALDAIASTAKITLQAQAGVSLDNEAANLVRYQQAFQASGRVMQVASEIFDSILGIK</sequence>
<dbReference type="InterPro" id="IPR010930">
    <property type="entry name" value="Flg_bb/hook_C_dom"/>
</dbReference>
<accession>A0ABU8RWP9</accession>
<dbReference type="RefSeq" id="WP_339587447.1">
    <property type="nucleotide sequence ID" value="NZ_JBBHJZ010000002.1"/>
</dbReference>
<evidence type="ECO:0000256" key="6">
    <source>
        <dbReference type="ARBA" id="ARBA00023143"/>
    </source>
</evidence>
<name>A0ABU8RWP9_9SPHN</name>
<proteinExistence type="inferred from homology"/>
<comment type="caution">
    <text evidence="11">The sequence shown here is derived from an EMBL/GenBank/DDBJ whole genome shotgun (WGS) entry which is preliminary data.</text>
</comment>
<dbReference type="InterPro" id="IPR001444">
    <property type="entry name" value="Flag_bb_rod_N"/>
</dbReference>
<evidence type="ECO:0000259" key="10">
    <source>
        <dbReference type="Pfam" id="PF22638"/>
    </source>
</evidence>
<feature type="domain" description="Flagellar basal body rod protein N-terminal" evidence="8">
    <location>
        <begin position="8"/>
        <end position="35"/>
    </location>
</feature>
<evidence type="ECO:0000256" key="7">
    <source>
        <dbReference type="RuleBase" id="RU362065"/>
    </source>
</evidence>
<dbReference type="Pfam" id="PF06429">
    <property type="entry name" value="Flg_bbr_C"/>
    <property type="match status" value="1"/>
</dbReference>
<dbReference type="PRINTS" id="PR01005">
    <property type="entry name" value="FLGHOOKAP1"/>
</dbReference>
<dbReference type="PANTHER" id="PTHR30033:SF2">
    <property type="entry name" value="FLAGELLAR HOOK PROTEIN"/>
    <property type="match status" value="1"/>
</dbReference>
<protein>
    <recommendedName>
        <fullName evidence="4 7">Flagellar hook-associated protein 1</fullName>
        <shortName evidence="7">HAP1</shortName>
    </recommendedName>
</protein>
<dbReference type="NCBIfam" id="TIGR02492">
    <property type="entry name" value="flgK_ends"/>
    <property type="match status" value="1"/>
</dbReference>
<dbReference type="InterPro" id="IPR053927">
    <property type="entry name" value="FlgK_helical"/>
</dbReference>
<dbReference type="SUPFAM" id="SSF64518">
    <property type="entry name" value="Phase 1 flagellin"/>
    <property type="match status" value="1"/>
</dbReference>
<reference evidence="11 12" key="1">
    <citation type="submission" date="2024-03" db="EMBL/GenBank/DDBJ databases">
        <authorList>
            <person name="Jo J.-H."/>
        </authorList>
    </citation>
    <scope>NUCLEOTIDE SEQUENCE [LARGE SCALE GENOMIC DNA]</scope>
    <source>
        <strain evidence="11 12">PS1R-30</strain>
    </source>
</reference>
<keyword evidence="11" id="KW-0969">Cilium</keyword>
<evidence type="ECO:0000313" key="12">
    <source>
        <dbReference type="Proteomes" id="UP001361239"/>
    </source>
</evidence>
<comment type="similarity">
    <text evidence="3 7">Belongs to the flagella basal body rod proteins family.</text>
</comment>